<name>A0AAV4W5P7_CAEEX</name>
<evidence type="ECO:0000313" key="3">
    <source>
        <dbReference type="EMBL" id="GIY78145.1"/>
    </source>
</evidence>
<dbReference type="Proteomes" id="UP001054945">
    <property type="component" value="Unassembled WGS sequence"/>
</dbReference>
<dbReference type="PROSITE" id="PS50835">
    <property type="entry name" value="IG_LIKE"/>
    <property type="match status" value="2"/>
</dbReference>
<comment type="caution">
    <text evidence="3">The sequence shown here is derived from an EMBL/GenBank/DDBJ whole genome shotgun (WGS) entry which is preliminary data.</text>
</comment>
<dbReference type="PANTHER" id="PTHR23278">
    <property type="entry name" value="SIDESTEP PROTEIN"/>
    <property type="match status" value="1"/>
</dbReference>
<dbReference type="InterPro" id="IPR007110">
    <property type="entry name" value="Ig-like_dom"/>
</dbReference>
<accession>A0AAV4W5P7</accession>
<dbReference type="AlphaFoldDB" id="A0AAV4W5P7"/>
<feature type="domain" description="Ig-like" evidence="2">
    <location>
        <begin position="47"/>
        <end position="141"/>
    </location>
</feature>
<gene>
    <name evidence="3" type="primary">AVEN_83953_1</name>
    <name evidence="3" type="ORF">CEXT_616311</name>
</gene>
<evidence type="ECO:0000259" key="2">
    <source>
        <dbReference type="PROSITE" id="PS50835"/>
    </source>
</evidence>
<dbReference type="InterPro" id="IPR013783">
    <property type="entry name" value="Ig-like_fold"/>
</dbReference>
<keyword evidence="4" id="KW-1185">Reference proteome</keyword>
<dbReference type="InterPro" id="IPR036179">
    <property type="entry name" value="Ig-like_dom_sf"/>
</dbReference>
<organism evidence="3 4">
    <name type="scientific">Caerostris extrusa</name>
    <name type="common">Bark spider</name>
    <name type="synonym">Caerostris bankana</name>
    <dbReference type="NCBI Taxonomy" id="172846"/>
    <lineage>
        <taxon>Eukaryota</taxon>
        <taxon>Metazoa</taxon>
        <taxon>Ecdysozoa</taxon>
        <taxon>Arthropoda</taxon>
        <taxon>Chelicerata</taxon>
        <taxon>Arachnida</taxon>
        <taxon>Araneae</taxon>
        <taxon>Araneomorphae</taxon>
        <taxon>Entelegynae</taxon>
        <taxon>Araneoidea</taxon>
        <taxon>Araneidae</taxon>
        <taxon>Caerostris</taxon>
    </lineage>
</organism>
<sequence length="199" mass="22389">MVSNETLLSRGRRKPRKTLVVEHPLGLRKTIISDSREVLLSEIVLKPLDVSVSPKRTSLTAGRKVEVRCYSGGSRPPSRMSWFLDNEPLSNHTDILSIDGNRTTSVLTFWPSRSDHKKYLRCRTENFLLSGSALEDGWHLNITYVPQVSLTIRSSSKQQHSTFLEGDDVRFACDVKANPSANEVGWLFDGKPLNPDDPN</sequence>
<dbReference type="Gene3D" id="2.60.40.10">
    <property type="entry name" value="Immunoglobulins"/>
    <property type="match status" value="2"/>
</dbReference>
<evidence type="ECO:0000256" key="1">
    <source>
        <dbReference type="ARBA" id="ARBA00023157"/>
    </source>
</evidence>
<evidence type="ECO:0000313" key="4">
    <source>
        <dbReference type="Proteomes" id="UP001054945"/>
    </source>
</evidence>
<dbReference type="InterPro" id="IPR013162">
    <property type="entry name" value="CD80_C2-set"/>
</dbReference>
<reference evidence="3 4" key="1">
    <citation type="submission" date="2021-06" db="EMBL/GenBank/DDBJ databases">
        <title>Caerostris extrusa draft genome.</title>
        <authorList>
            <person name="Kono N."/>
            <person name="Arakawa K."/>
        </authorList>
    </citation>
    <scope>NUCLEOTIDE SEQUENCE [LARGE SCALE GENOMIC DNA]</scope>
</reference>
<dbReference type="Pfam" id="PF08205">
    <property type="entry name" value="C2-set_2"/>
    <property type="match status" value="1"/>
</dbReference>
<keyword evidence="1" id="KW-1015">Disulfide bond</keyword>
<dbReference type="PANTHER" id="PTHR23278:SF19">
    <property type="entry name" value="OBSCURIN"/>
    <property type="match status" value="1"/>
</dbReference>
<dbReference type="SUPFAM" id="SSF48726">
    <property type="entry name" value="Immunoglobulin"/>
    <property type="match status" value="2"/>
</dbReference>
<feature type="domain" description="Ig-like" evidence="2">
    <location>
        <begin position="146"/>
        <end position="199"/>
    </location>
</feature>
<dbReference type="EMBL" id="BPLR01015720">
    <property type="protein sequence ID" value="GIY78145.1"/>
    <property type="molecule type" value="Genomic_DNA"/>
</dbReference>
<protein>
    <recommendedName>
        <fullName evidence="2">Ig-like domain-containing protein</fullName>
    </recommendedName>
</protein>
<proteinExistence type="predicted"/>